<feature type="compositionally biased region" description="Acidic residues" evidence="1">
    <location>
        <begin position="101"/>
        <end position="111"/>
    </location>
</feature>
<dbReference type="Proteomes" id="UP001372338">
    <property type="component" value="Unassembled WGS sequence"/>
</dbReference>
<dbReference type="PANTHER" id="PTHR47041">
    <property type="entry name" value="SEC14 CYTOSOLIC FACTOR FAMILY PROTEIN / PHOSPHOGLYCERIDE TRANSFER FAMILY PROTEIN"/>
    <property type="match status" value="1"/>
</dbReference>
<feature type="region of interest" description="Disordered" evidence="1">
    <location>
        <begin position="98"/>
        <end position="118"/>
    </location>
</feature>
<name>A0AAN9F3U4_CROPI</name>
<organism evidence="2 3">
    <name type="scientific">Crotalaria pallida</name>
    <name type="common">Smooth rattlebox</name>
    <name type="synonym">Crotalaria striata</name>
    <dbReference type="NCBI Taxonomy" id="3830"/>
    <lineage>
        <taxon>Eukaryota</taxon>
        <taxon>Viridiplantae</taxon>
        <taxon>Streptophyta</taxon>
        <taxon>Embryophyta</taxon>
        <taxon>Tracheophyta</taxon>
        <taxon>Spermatophyta</taxon>
        <taxon>Magnoliopsida</taxon>
        <taxon>eudicotyledons</taxon>
        <taxon>Gunneridae</taxon>
        <taxon>Pentapetalae</taxon>
        <taxon>rosids</taxon>
        <taxon>fabids</taxon>
        <taxon>Fabales</taxon>
        <taxon>Fabaceae</taxon>
        <taxon>Papilionoideae</taxon>
        <taxon>50 kb inversion clade</taxon>
        <taxon>genistoids sensu lato</taxon>
        <taxon>core genistoids</taxon>
        <taxon>Crotalarieae</taxon>
        <taxon>Crotalaria</taxon>
    </lineage>
</organism>
<dbReference type="PANTHER" id="PTHR47041:SF2">
    <property type="entry name" value="SEC14 CYTOSOLIC FACTOR FAMILY PROTEIN _ PHOSPHOGLYCERIDE TRANSFER FAMILY PROTEIN"/>
    <property type="match status" value="1"/>
</dbReference>
<evidence type="ECO:0000313" key="3">
    <source>
        <dbReference type="Proteomes" id="UP001372338"/>
    </source>
</evidence>
<accession>A0AAN9F3U4</accession>
<dbReference type="EMBL" id="JAYWIO010000004">
    <property type="protein sequence ID" value="KAK7266805.1"/>
    <property type="molecule type" value="Genomic_DNA"/>
</dbReference>
<reference evidence="2 3" key="1">
    <citation type="submission" date="2024-01" db="EMBL/GenBank/DDBJ databases">
        <title>The genomes of 5 underutilized Papilionoideae crops provide insights into root nodulation and disease resistanc.</title>
        <authorList>
            <person name="Yuan L."/>
        </authorList>
    </citation>
    <scope>NUCLEOTIDE SEQUENCE [LARGE SCALE GENOMIC DNA]</scope>
    <source>
        <strain evidence="2">ZHUSHIDOU_FW_LH</strain>
        <tissue evidence="2">Leaf</tissue>
    </source>
</reference>
<sequence>MDENYLYPWFAHTGENRRKSFRCVLCRASKGLLISFEVLKPATRNKLKIEGHMYQKLLSDNLFALPSYIGGSCTCMKCSELSNWDMLQQHHATTGTIIRDEDSDISDDEDSSSLQASNGSEISNNLFGDYEHMLRTVIIGSAFATTPRKLASSSIAKELSSTCPILSLRSYPAPAQSVMELG</sequence>
<evidence type="ECO:0000256" key="1">
    <source>
        <dbReference type="SAM" id="MobiDB-lite"/>
    </source>
</evidence>
<keyword evidence="3" id="KW-1185">Reference proteome</keyword>
<comment type="caution">
    <text evidence="2">The sequence shown here is derived from an EMBL/GenBank/DDBJ whole genome shotgun (WGS) entry which is preliminary data.</text>
</comment>
<gene>
    <name evidence="2" type="ORF">RIF29_19461</name>
</gene>
<protein>
    <submittedName>
        <fullName evidence="2">Uncharacterized protein</fullName>
    </submittedName>
</protein>
<evidence type="ECO:0000313" key="2">
    <source>
        <dbReference type="EMBL" id="KAK7266805.1"/>
    </source>
</evidence>
<proteinExistence type="predicted"/>
<dbReference type="AlphaFoldDB" id="A0AAN9F3U4"/>